<keyword evidence="5" id="KW-1133">Transmembrane helix</keyword>
<dbReference type="GO" id="GO:0031201">
    <property type="term" value="C:SNARE complex"/>
    <property type="evidence" value="ECO:0007669"/>
    <property type="project" value="TreeGrafter"/>
</dbReference>
<feature type="compositionally biased region" description="Polar residues" evidence="4">
    <location>
        <begin position="25"/>
        <end position="35"/>
    </location>
</feature>
<dbReference type="GO" id="GO:0012505">
    <property type="term" value="C:endomembrane system"/>
    <property type="evidence" value="ECO:0007669"/>
    <property type="project" value="TreeGrafter"/>
</dbReference>
<dbReference type="SUPFAM" id="SSF47661">
    <property type="entry name" value="t-snare proteins"/>
    <property type="match status" value="1"/>
</dbReference>
<feature type="coiled-coil region" evidence="3">
    <location>
        <begin position="183"/>
        <end position="220"/>
    </location>
</feature>
<keyword evidence="3" id="KW-0175">Coiled coil</keyword>
<feature type="region of interest" description="Disordered" evidence="4">
    <location>
        <begin position="1"/>
        <end position="37"/>
    </location>
</feature>
<dbReference type="PROSITE" id="PS50192">
    <property type="entry name" value="T_SNARE"/>
    <property type="match status" value="1"/>
</dbReference>
<keyword evidence="5" id="KW-0472">Membrane</keyword>
<dbReference type="EMBL" id="JAZGQO010000006">
    <property type="protein sequence ID" value="KAK6184311.1"/>
    <property type="molecule type" value="Genomic_DNA"/>
</dbReference>
<dbReference type="SMART" id="SM00503">
    <property type="entry name" value="SynN"/>
    <property type="match status" value="1"/>
</dbReference>
<proteinExistence type="inferred from homology"/>
<evidence type="ECO:0000313" key="7">
    <source>
        <dbReference type="EMBL" id="KAK6184311.1"/>
    </source>
</evidence>
<evidence type="ECO:0000259" key="6">
    <source>
        <dbReference type="PROSITE" id="PS50192"/>
    </source>
</evidence>
<dbReference type="Proteomes" id="UP001347796">
    <property type="component" value="Unassembled WGS sequence"/>
</dbReference>
<keyword evidence="5" id="KW-0812">Transmembrane</keyword>
<dbReference type="SMART" id="SM00397">
    <property type="entry name" value="t_SNARE"/>
    <property type="match status" value="1"/>
</dbReference>
<evidence type="ECO:0000256" key="1">
    <source>
        <dbReference type="ARBA" id="ARBA00009063"/>
    </source>
</evidence>
<dbReference type="PANTHER" id="PTHR19957:SF38">
    <property type="entry name" value="LD27581P"/>
    <property type="match status" value="1"/>
</dbReference>
<dbReference type="PROSITE" id="PS00914">
    <property type="entry name" value="SYNTAXIN"/>
    <property type="match status" value="1"/>
</dbReference>
<dbReference type="InterPro" id="IPR045242">
    <property type="entry name" value="Syntaxin"/>
</dbReference>
<feature type="compositionally biased region" description="Basic and acidic residues" evidence="4">
    <location>
        <begin position="12"/>
        <end position="24"/>
    </location>
</feature>
<dbReference type="Gene3D" id="1.20.5.110">
    <property type="match status" value="1"/>
</dbReference>
<feature type="transmembrane region" description="Helical" evidence="5">
    <location>
        <begin position="271"/>
        <end position="292"/>
    </location>
</feature>
<dbReference type="GO" id="GO:0000149">
    <property type="term" value="F:SNARE binding"/>
    <property type="evidence" value="ECO:0007669"/>
    <property type="project" value="TreeGrafter"/>
</dbReference>
<keyword evidence="8" id="KW-1185">Reference proteome</keyword>
<dbReference type="InterPro" id="IPR010989">
    <property type="entry name" value="SNARE"/>
</dbReference>
<dbReference type="GO" id="GO:0048278">
    <property type="term" value="P:vesicle docking"/>
    <property type="evidence" value="ECO:0007669"/>
    <property type="project" value="TreeGrafter"/>
</dbReference>
<dbReference type="GO" id="GO:0006886">
    <property type="term" value="P:intracellular protein transport"/>
    <property type="evidence" value="ECO:0007669"/>
    <property type="project" value="InterPro"/>
</dbReference>
<dbReference type="Gene3D" id="1.20.58.70">
    <property type="match status" value="1"/>
</dbReference>
<feature type="domain" description="T-SNARE coiled-coil homology" evidence="6">
    <location>
        <begin position="197"/>
        <end position="259"/>
    </location>
</feature>
<dbReference type="PANTHER" id="PTHR19957">
    <property type="entry name" value="SYNTAXIN"/>
    <property type="match status" value="1"/>
</dbReference>
<dbReference type="GO" id="GO:0006906">
    <property type="term" value="P:vesicle fusion"/>
    <property type="evidence" value="ECO:0007669"/>
    <property type="project" value="TreeGrafter"/>
</dbReference>
<evidence type="ECO:0000256" key="4">
    <source>
        <dbReference type="SAM" id="MobiDB-lite"/>
    </source>
</evidence>
<dbReference type="InterPro" id="IPR000727">
    <property type="entry name" value="T_SNARE_dom"/>
</dbReference>
<organism evidence="7 8">
    <name type="scientific">Patella caerulea</name>
    <name type="common">Rayed Mediterranean limpet</name>
    <dbReference type="NCBI Taxonomy" id="87958"/>
    <lineage>
        <taxon>Eukaryota</taxon>
        <taxon>Metazoa</taxon>
        <taxon>Spiralia</taxon>
        <taxon>Lophotrochozoa</taxon>
        <taxon>Mollusca</taxon>
        <taxon>Gastropoda</taxon>
        <taxon>Patellogastropoda</taxon>
        <taxon>Patelloidea</taxon>
        <taxon>Patellidae</taxon>
        <taxon>Patella</taxon>
    </lineage>
</organism>
<gene>
    <name evidence="7" type="ORF">SNE40_006809</name>
</gene>
<protein>
    <recommendedName>
        <fullName evidence="6">t-SNARE coiled-coil homology domain-containing protein</fullName>
    </recommendedName>
</protein>
<dbReference type="CDD" id="cd15847">
    <property type="entry name" value="SNARE_syntaxin7_like"/>
    <property type="match status" value="1"/>
</dbReference>
<comment type="similarity">
    <text evidence="1 2">Belongs to the syntaxin family.</text>
</comment>
<dbReference type="FunFam" id="1.20.5.110:FF:000059">
    <property type="entry name" value="Related to syntaxin 12"/>
    <property type="match status" value="1"/>
</dbReference>
<dbReference type="InterPro" id="IPR006012">
    <property type="entry name" value="Syntaxin/epimorphin_CS"/>
</dbReference>
<evidence type="ECO:0000256" key="2">
    <source>
        <dbReference type="RuleBase" id="RU003858"/>
    </source>
</evidence>
<accession>A0AAN8JWF8</accession>
<comment type="caution">
    <text evidence="7">The sequence shown here is derived from an EMBL/GenBank/DDBJ whole genome shotgun (WGS) entry which is preliminary data.</text>
</comment>
<dbReference type="Pfam" id="PF05739">
    <property type="entry name" value="SNARE"/>
    <property type="match status" value="1"/>
</dbReference>
<evidence type="ECO:0000313" key="8">
    <source>
        <dbReference type="Proteomes" id="UP001347796"/>
    </source>
</evidence>
<dbReference type="GO" id="GO:0005484">
    <property type="term" value="F:SNAP receptor activity"/>
    <property type="evidence" value="ECO:0007669"/>
    <property type="project" value="InterPro"/>
</dbReference>
<evidence type="ECO:0000256" key="5">
    <source>
        <dbReference type="SAM" id="Phobius"/>
    </source>
</evidence>
<dbReference type="InterPro" id="IPR006011">
    <property type="entry name" value="Syntaxin_N"/>
</dbReference>
<dbReference type="AlphaFoldDB" id="A0AAN8JWF8"/>
<dbReference type="Pfam" id="PF14523">
    <property type="entry name" value="Syntaxin_2"/>
    <property type="match status" value="1"/>
</dbReference>
<sequence>MSSRGGYGSTSKEYHDDPGYREYQDTPSSSYQGGRSSDISDSIDLIKNNIFKINSGANSIEKAMKNIGTDRDSVQLRDKIHEISQTTNKIAQDTMRVMKSVGNKRADKQQKIQLSKLKNDFQESVERFQGLQKMAAGKVKSSVKLGTHKPASKPLVDTGMTGWNDDDDDYSDKTAFYRQEERRVELQEQQQVVEDDLALIREREERIRQLESDILDVNEIFRDLGALITEQGETLDTIEANVERTYGNVEAGNQQLDKASQYQKKARKKMCCLLVIFLVVAAVVSIIVVVSIKG</sequence>
<reference evidence="7 8" key="1">
    <citation type="submission" date="2024-01" db="EMBL/GenBank/DDBJ databases">
        <title>The genome of the rayed Mediterranean limpet Patella caerulea (Linnaeus, 1758).</title>
        <authorList>
            <person name="Anh-Thu Weber A."/>
            <person name="Halstead-Nussloch G."/>
        </authorList>
    </citation>
    <scope>NUCLEOTIDE SEQUENCE [LARGE SCALE GENOMIC DNA]</scope>
    <source>
        <strain evidence="7">AATW-2023a</strain>
        <tissue evidence="7">Whole specimen</tissue>
    </source>
</reference>
<name>A0AAN8JWF8_PATCE</name>
<evidence type="ECO:0000256" key="3">
    <source>
        <dbReference type="SAM" id="Coils"/>
    </source>
</evidence>